<dbReference type="PROSITE" id="PS50059">
    <property type="entry name" value="FKBP_PPIASE"/>
    <property type="match status" value="1"/>
</dbReference>
<organism evidence="11 13">
    <name type="scientific">Frigoribacterium faeni</name>
    <dbReference type="NCBI Taxonomy" id="145483"/>
    <lineage>
        <taxon>Bacteria</taxon>
        <taxon>Bacillati</taxon>
        <taxon>Actinomycetota</taxon>
        <taxon>Actinomycetes</taxon>
        <taxon>Micrococcales</taxon>
        <taxon>Microbacteriaceae</taxon>
        <taxon>Frigoribacterium</taxon>
    </lineage>
</organism>
<dbReference type="Gene3D" id="3.10.50.40">
    <property type="match status" value="1"/>
</dbReference>
<evidence type="ECO:0000259" key="9">
    <source>
        <dbReference type="PROSITE" id="PS50059"/>
    </source>
</evidence>
<sequence>MRRPLALLAVPALVLALAACGGTDAGEESTAGGASTPSASASTEVPLRATGEPQDPTPGFPTVELADDGAPTVTVPDTEPPTDLQVEVLKKGDGDVVQDGDTVTVQYEGVVWQTGETFDSSWQRGEPATFGTSQVITGFADGMVGQTVGSQTIVSIPPADGYGDNVPQGAAFTATDTLIFVIDILAVG</sequence>
<keyword evidence="4 5" id="KW-0413">Isomerase</keyword>
<comment type="similarity">
    <text evidence="2 6">Belongs to the FKBP-type PPIase family.</text>
</comment>
<feature type="compositionally biased region" description="Low complexity" evidence="7">
    <location>
        <begin position="29"/>
        <end position="43"/>
    </location>
</feature>
<feature type="domain" description="PPIase FKBP-type" evidence="9">
    <location>
        <begin position="100"/>
        <end position="188"/>
    </location>
</feature>
<dbReference type="OrthoDB" id="25996at2"/>
<evidence type="ECO:0000256" key="8">
    <source>
        <dbReference type="SAM" id="SignalP"/>
    </source>
</evidence>
<dbReference type="EC" id="5.2.1.8" evidence="6"/>
<dbReference type="AlphaFoldDB" id="A0A7W3PI58"/>
<reference evidence="10 12" key="1">
    <citation type="submission" date="2019-07" db="EMBL/GenBank/DDBJ databases">
        <title>Whole genome shotgun sequence of Frigoribacterium faeni NBRC 103066.</title>
        <authorList>
            <person name="Hosoyama A."/>
            <person name="Uohara A."/>
            <person name="Ohji S."/>
            <person name="Ichikawa N."/>
        </authorList>
    </citation>
    <scope>NUCLEOTIDE SEQUENCE [LARGE SCALE GENOMIC DNA]</scope>
    <source>
        <strain evidence="10 12">NBRC 103066</strain>
    </source>
</reference>
<keyword evidence="3 5" id="KW-0697">Rotamase</keyword>
<comment type="caution">
    <text evidence="11">The sequence shown here is derived from an EMBL/GenBank/DDBJ whole genome shotgun (WGS) entry which is preliminary data.</text>
</comment>
<evidence type="ECO:0000256" key="5">
    <source>
        <dbReference type="PROSITE-ProRule" id="PRU00277"/>
    </source>
</evidence>
<dbReference type="Proteomes" id="UP000321154">
    <property type="component" value="Unassembled WGS sequence"/>
</dbReference>
<dbReference type="PANTHER" id="PTHR43811:SF19">
    <property type="entry name" value="39 KDA FK506-BINDING NUCLEAR PROTEIN"/>
    <property type="match status" value="1"/>
</dbReference>
<evidence type="ECO:0000256" key="7">
    <source>
        <dbReference type="SAM" id="MobiDB-lite"/>
    </source>
</evidence>
<feature type="region of interest" description="Disordered" evidence="7">
    <location>
        <begin position="23"/>
        <end position="60"/>
    </location>
</feature>
<evidence type="ECO:0000256" key="4">
    <source>
        <dbReference type="ARBA" id="ARBA00023235"/>
    </source>
</evidence>
<feature type="chain" id="PRO_5031048129" description="Peptidyl-prolyl cis-trans isomerase" evidence="8">
    <location>
        <begin position="26"/>
        <end position="188"/>
    </location>
</feature>
<evidence type="ECO:0000313" key="12">
    <source>
        <dbReference type="Proteomes" id="UP000321154"/>
    </source>
</evidence>
<dbReference type="Pfam" id="PF00254">
    <property type="entry name" value="FKBP_C"/>
    <property type="match status" value="1"/>
</dbReference>
<evidence type="ECO:0000256" key="3">
    <source>
        <dbReference type="ARBA" id="ARBA00023110"/>
    </source>
</evidence>
<evidence type="ECO:0000313" key="10">
    <source>
        <dbReference type="EMBL" id="GEK81707.1"/>
    </source>
</evidence>
<dbReference type="Proteomes" id="UP000522688">
    <property type="component" value="Unassembled WGS sequence"/>
</dbReference>
<dbReference type="EMBL" id="JACGWW010000001">
    <property type="protein sequence ID" value="MBA8812576.1"/>
    <property type="molecule type" value="Genomic_DNA"/>
</dbReference>
<evidence type="ECO:0000313" key="11">
    <source>
        <dbReference type="EMBL" id="MBA8812576.1"/>
    </source>
</evidence>
<name>A0A7W3PI58_9MICO</name>
<evidence type="ECO:0000256" key="6">
    <source>
        <dbReference type="RuleBase" id="RU003915"/>
    </source>
</evidence>
<keyword evidence="8" id="KW-0732">Signal</keyword>
<proteinExistence type="inferred from homology"/>
<dbReference type="PROSITE" id="PS51257">
    <property type="entry name" value="PROKAR_LIPOPROTEIN"/>
    <property type="match status" value="1"/>
</dbReference>
<evidence type="ECO:0000256" key="2">
    <source>
        <dbReference type="ARBA" id="ARBA00006577"/>
    </source>
</evidence>
<evidence type="ECO:0000256" key="1">
    <source>
        <dbReference type="ARBA" id="ARBA00000971"/>
    </source>
</evidence>
<dbReference type="RefSeq" id="WP_146851669.1">
    <property type="nucleotide sequence ID" value="NZ_BAAAHR010000002.1"/>
</dbReference>
<dbReference type="SUPFAM" id="SSF54534">
    <property type="entry name" value="FKBP-like"/>
    <property type="match status" value="1"/>
</dbReference>
<accession>A0A7W3PI58</accession>
<comment type="catalytic activity">
    <reaction evidence="1 5 6">
        <text>[protein]-peptidylproline (omega=180) = [protein]-peptidylproline (omega=0)</text>
        <dbReference type="Rhea" id="RHEA:16237"/>
        <dbReference type="Rhea" id="RHEA-COMP:10747"/>
        <dbReference type="Rhea" id="RHEA-COMP:10748"/>
        <dbReference type="ChEBI" id="CHEBI:83833"/>
        <dbReference type="ChEBI" id="CHEBI:83834"/>
        <dbReference type="EC" id="5.2.1.8"/>
    </reaction>
</comment>
<dbReference type="GO" id="GO:0003755">
    <property type="term" value="F:peptidyl-prolyl cis-trans isomerase activity"/>
    <property type="evidence" value="ECO:0007669"/>
    <property type="project" value="UniProtKB-UniRule"/>
</dbReference>
<dbReference type="InterPro" id="IPR046357">
    <property type="entry name" value="PPIase_dom_sf"/>
</dbReference>
<dbReference type="EMBL" id="BJUV01000001">
    <property type="protein sequence ID" value="GEK81707.1"/>
    <property type="molecule type" value="Genomic_DNA"/>
</dbReference>
<feature type="signal peptide" evidence="8">
    <location>
        <begin position="1"/>
        <end position="25"/>
    </location>
</feature>
<protein>
    <recommendedName>
        <fullName evidence="6">Peptidyl-prolyl cis-trans isomerase</fullName>
        <ecNumber evidence="6">5.2.1.8</ecNumber>
    </recommendedName>
</protein>
<gene>
    <name evidence="11" type="ORF">FB463_000800</name>
    <name evidence="10" type="ORF">FFA01_00160</name>
</gene>
<evidence type="ECO:0000313" key="13">
    <source>
        <dbReference type="Proteomes" id="UP000522688"/>
    </source>
</evidence>
<dbReference type="PANTHER" id="PTHR43811">
    <property type="entry name" value="FKBP-TYPE PEPTIDYL-PROLYL CIS-TRANS ISOMERASE FKPA"/>
    <property type="match status" value="1"/>
</dbReference>
<keyword evidence="12" id="KW-1185">Reference proteome</keyword>
<dbReference type="InterPro" id="IPR001179">
    <property type="entry name" value="PPIase_FKBP_dom"/>
</dbReference>
<reference evidence="11 13" key="2">
    <citation type="submission" date="2020-07" db="EMBL/GenBank/DDBJ databases">
        <title>Sequencing the genomes of 1000 actinobacteria strains.</title>
        <authorList>
            <person name="Klenk H.-P."/>
        </authorList>
    </citation>
    <scope>NUCLEOTIDE SEQUENCE [LARGE SCALE GENOMIC DNA]</scope>
    <source>
        <strain evidence="11 13">DSM 10309</strain>
    </source>
</reference>